<dbReference type="InterPro" id="IPR002052">
    <property type="entry name" value="DNA_methylase_N6_adenine_CS"/>
</dbReference>
<dbReference type="GO" id="GO:0032259">
    <property type="term" value="P:methylation"/>
    <property type="evidence" value="ECO:0007669"/>
    <property type="project" value="InterPro"/>
</dbReference>
<evidence type="ECO:0000256" key="2">
    <source>
        <dbReference type="SAM" id="MobiDB-lite"/>
    </source>
</evidence>
<keyword evidence="4" id="KW-1185">Reference proteome</keyword>
<name>A0AAE1Q764_9EUCA</name>
<evidence type="ECO:0000256" key="1">
    <source>
        <dbReference type="PROSITE-ProRule" id="PRU00489"/>
    </source>
</evidence>
<comment type="caution">
    <text evidence="3">The sequence shown here is derived from an EMBL/GenBank/DDBJ whole genome shotgun (WGS) entry which is preliminary data.</text>
</comment>
<dbReference type="AlphaFoldDB" id="A0AAE1Q764"/>
<evidence type="ECO:0008006" key="5">
    <source>
        <dbReference type="Google" id="ProtNLM"/>
    </source>
</evidence>
<evidence type="ECO:0000313" key="4">
    <source>
        <dbReference type="Proteomes" id="UP001292094"/>
    </source>
</evidence>
<dbReference type="Pfam" id="PF05063">
    <property type="entry name" value="MT-A70"/>
    <property type="match status" value="1"/>
</dbReference>
<dbReference type="PROSITE" id="PS51143">
    <property type="entry name" value="MT_A70"/>
    <property type="match status" value="1"/>
</dbReference>
<protein>
    <recommendedName>
        <fullName evidence="5">Methyltransferase-like protein 4</fullName>
    </recommendedName>
</protein>
<dbReference type="PANTHER" id="PTHR12829:SF4">
    <property type="entry name" value="N(6)-ADENINE-SPECIFIC METHYLTRANSFERASE METTL4"/>
    <property type="match status" value="1"/>
</dbReference>
<dbReference type="EMBL" id="JAWZYT010000578">
    <property type="protein sequence ID" value="KAK4321525.1"/>
    <property type="molecule type" value="Genomic_DNA"/>
</dbReference>
<comment type="similarity">
    <text evidence="1">Belongs to the MT-A70-like family.</text>
</comment>
<dbReference type="Proteomes" id="UP001292094">
    <property type="component" value="Unassembled WGS sequence"/>
</dbReference>
<evidence type="ECO:0000313" key="3">
    <source>
        <dbReference type="EMBL" id="KAK4321525.1"/>
    </source>
</evidence>
<feature type="region of interest" description="Disordered" evidence="2">
    <location>
        <begin position="84"/>
        <end position="112"/>
    </location>
</feature>
<dbReference type="PANTHER" id="PTHR12829">
    <property type="entry name" value="N6-ADENOSINE-METHYLTRANSFERASE"/>
    <property type="match status" value="1"/>
</dbReference>
<proteinExistence type="inferred from homology"/>
<dbReference type="InterPro" id="IPR007757">
    <property type="entry name" value="MT-A70-like"/>
</dbReference>
<dbReference type="Gene3D" id="3.40.50.150">
    <property type="entry name" value="Vaccinia Virus protein VP39"/>
    <property type="match status" value="1"/>
</dbReference>
<gene>
    <name evidence="3" type="ORF">Pmani_007649</name>
</gene>
<accession>A0AAE1Q764</accession>
<dbReference type="SUPFAM" id="SSF53335">
    <property type="entry name" value="S-adenosyl-L-methionine-dependent methyltransferases"/>
    <property type="match status" value="1"/>
</dbReference>
<organism evidence="3 4">
    <name type="scientific">Petrolisthes manimaculis</name>
    <dbReference type="NCBI Taxonomy" id="1843537"/>
    <lineage>
        <taxon>Eukaryota</taxon>
        <taxon>Metazoa</taxon>
        <taxon>Ecdysozoa</taxon>
        <taxon>Arthropoda</taxon>
        <taxon>Crustacea</taxon>
        <taxon>Multicrustacea</taxon>
        <taxon>Malacostraca</taxon>
        <taxon>Eumalacostraca</taxon>
        <taxon>Eucarida</taxon>
        <taxon>Decapoda</taxon>
        <taxon>Pleocyemata</taxon>
        <taxon>Anomura</taxon>
        <taxon>Galatheoidea</taxon>
        <taxon>Porcellanidae</taxon>
        <taxon>Petrolisthes</taxon>
    </lineage>
</organism>
<dbReference type="GO" id="GO:0003676">
    <property type="term" value="F:nucleic acid binding"/>
    <property type="evidence" value="ECO:0007669"/>
    <property type="project" value="InterPro"/>
</dbReference>
<reference evidence="3" key="1">
    <citation type="submission" date="2023-11" db="EMBL/GenBank/DDBJ databases">
        <title>Genome assemblies of two species of porcelain crab, Petrolisthes cinctipes and Petrolisthes manimaculis (Anomura: Porcellanidae).</title>
        <authorList>
            <person name="Angst P."/>
        </authorList>
    </citation>
    <scope>NUCLEOTIDE SEQUENCE</scope>
    <source>
        <strain evidence="3">PB745_02</strain>
        <tissue evidence="3">Gill</tissue>
    </source>
</reference>
<feature type="region of interest" description="Disordered" evidence="2">
    <location>
        <begin position="29"/>
        <end position="48"/>
    </location>
</feature>
<dbReference type="InterPro" id="IPR029063">
    <property type="entry name" value="SAM-dependent_MTases_sf"/>
</dbReference>
<dbReference type="GO" id="GO:0005634">
    <property type="term" value="C:nucleus"/>
    <property type="evidence" value="ECO:0007669"/>
    <property type="project" value="TreeGrafter"/>
</dbReference>
<dbReference type="GO" id="GO:0008168">
    <property type="term" value="F:methyltransferase activity"/>
    <property type="evidence" value="ECO:0007669"/>
    <property type="project" value="InterPro"/>
</dbReference>
<sequence>MSVILATEQSAILDHEDWLIHVMRQHNEENTHNDDDNEENTHNDINESTKKMQYQELFDLRTPFLMDGQAHKVAAQLEAKVNNDNTTTEAGIKERKRKRKKEESRDESDAEVDHIQEVFTALRQTHEFMAHFQYTPTTEDFKLNNSHIRDLRKRFTEASSTTLPVLDEHSRERGLQFKTVNGEEYILPPDVHYVCDDAANLLNHTKGKTYDLVVLDPPWQNKYIKRQKRSHGSHHGYGLMTVESILQLPIGRVLNKGALVVIWCTNNKTHIQEFLAGLHHWGVQLVATWYWVKVTKGGELVTSFKSNHNKRPYERLFIVRSPGLDGNSPTIPDGLVFCSVPSALHSHKPPLNEFINKYLPPQPHCLEVFARSLIPGWTCYGLEVLRLQHSFMFQNVKQ</sequence>
<dbReference type="PROSITE" id="PS00092">
    <property type="entry name" value="N6_MTASE"/>
    <property type="match status" value="1"/>
</dbReference>